<sequence>MSDDLDAALEAQQWLLETSLPLVFEAYDDAVKRQVDEPVVVLLDCEDAIGGEIARSWLGEETVEDAILHQSDDVDEESEATTVFAVAFSLEECRAEVPAVFPYLAPALGAAPDEGFYAISVTSGGASILIVPPDARE</sequence>
<keyword evidence="2" id="KW-1185">Reference proteome</keyword>
<gene>
    <name evidence="1" type="ORF">PLANPX_3398</name>
</gene>
<protein>
    <submittedName>
        <fullName evidence="1">Uncharacterized protein</fullName>
    </submittedName>
</protein>
<dbReference type="EMBL" id="AP021861">
    <property type="protein sequence ID" value="BBO33786.1"/>
    <property type="molecule type" value="Genomic_DNA"/>
</dbReference>
<reference evidence="2" key="1">
    <citation type="submission" date="2019-10" db="EMBL/GenBank/DDBJ databases">
        <title>Lacipirellula parvula gen. nov., sp. nov., representing a lineage of planctomycetes widespread in freshwater anoxic habitats, and description of the family Lacipirellulaceae.</title>
        <authorList>
            <person name="Dedysh S.N."/>
            <person name="Kulichevskaya I.S."/>
            <person name="Beletsky A.V."/>
            <person name="Rakitin A.L."/>
            <person name="Mardanov A.V."/>
            <person name="Ivanova A.A."/>
            <person name="Saltykova V.X."/>
            <person name="Rijpstra W.I.C."/>
            <person name="Sinninghe Damste J.S."/>
            <person name="Ravin N.V."/>
        </authorList>
    </citation>
    <scope>NUCLEOTIDE SEQUENCE [LARGE SCALE GENOMIC DNA]</scope>
    <source>
        <strain evidence="2">PX69</strain>
    </source>
</reference>
<accession>A0A5K7XHN5</accession>
<organism evidence="1 2">
    <name type="scientific">Lacipirellula parvula</name>
    <dbReference type="NCBI Taxonomy" id="2650471"/>
    <lineage>
        <taxon>Bacteria</taxon>
        <taxon>Pseudomonadati</taxon>
        <taxon>Planctomycetota</taxon>
        <taxon>Planctomycetia</taxon>
        <taxon>Pirellulales</taxon>
        <taxon>Lacipirellulaceae</taxon>
        <taxon>Lacipirellula</taxon>
    </lineage>
</organism>
<dbReference type="Proteomes" id="UP000326837">
    <property type="component" value="Chromosome"/>
</dbReference>
<dbReference type="AlphaFoldDB" id="A0A5K7XHN5"/>
<name>A0A5K7XHN5_9BACT</name>
<evidence type="ECO:0000313" key="2">
    <source>
        <dbReference type="Proteomes" id="UP000326837"/>
    </source>
</evidence>
<proteinExistence type="predicted"/>
<evidence type="ECO:0000313" key="1">
    <source>
        <dbReference type="EMBL" id="BBO33786.1"/>
    </source>
</evidence>
<dbReference type="RefSeq" id="WP_152099495.1">
    <property type="nucleotide sequence ID" value="NZ_AP021861.1"/>
</dbReference>
<dbReference type="KEGG" id="lpav:PLANPX_3398"/>